<comment type="subcellular location">
    <subcellularLocation>
        <location evidence="1 5">Cytoplasm</location>
    </subcellularLocation>
</comment>
<evidence type="ECO:0000259" key="6">
    <source>
        <dbReference type="Pfam" id="PF01765"/>
    </source>
</evidence>
<dbReference type="EMBL" id="FUWV01000001">
    <property type="protein sequence ID" value="SJZ34724.1"/>
    <property type="molecule type" value="Genomic_DNA"/>
</dbReference>
<organism evidence="7 8">
    <name type="scientific">Garciella nitratireducens DSM 15102</name>
    <dbReference type="NCBI Taxonomy" id="1121911"/>
    <lineage>
        <taxon>Bacteria</taxon>
        <taxon>Bacillati</taxon>
        <taxon>Bacillota</taxon>
        <taxon>Clostridia</taxon>
        <taxon>Eubacteriales</taxon>
        <taxon>Eubacteriaceae</taxon>
        <taxon>Garciella</taxon>
    </lineage>
</organism>
<dbReference type="FunFam" id="1.10.132.20:FF:000001">
    <property type="entry name" value="Ribosome-recycling factor"/>
    <property type="match status" value="1"/>
</dbReference>
<dbReference type="InterPro" id="IPR002661">
    <property type="entry name" value="Ribosome_recyc_fac"/>
</dbReference>
<dbReference type="Gene3D" id="1.10.132.20">
    <property type="entry name" value="Ribosome-recycling factor"/>
    <property type="match status" value="1"/>
</dbReference>
<dbReference type="PANTHER" id="PTHR20982:SF3">
    <property type="entry name" value="MITOCHONDRIAL RIBOSOME RECYCLING FACTOR PSEUDO 1"/>
    <property type="match status" value="1"/>
</dbReference>
<dbReference type="GO" id="GO:0043023">
    <property type="term" value="F:ribosomal large subunit binding"/>
    <property type="evidence" value="ECO:0007669"/>
    <property type="project" value="TreeGrafter"/>
</dbReference>
<evidence type="ECO:0000256" key="1">
    <source>
        <dbReference type="ARBA" id="ARBA00004496"/>
    </source>
</evidence>
<dbReference type="PANTHER" id="PTHR20982">
    <property type="entry name" value="RIBOSOME RECYCLING FACTOR"/>
    <property type="match status" value="1"/>
</dbReference>
<evidence type="ECO:0000313" key="8">
    <source>
        <dbReference type="Proteomes" id="UP000196365"/>
    </source>
</evidence>
<dbReference type="OrthoDB" id="9804006at2"/>
<accession>A0A1T4JX80</accession>
<keyword evidence="3 5" id="KW-0963">Cytoplasm</keyword>
<proteinExistence type="inferred from homology"/>
<dbReference type="FunFam" id="3.30.1360.40:FF:000001">
    <property type="entry name" value="Ribosome-recycling factor"/>
    <property type="match status" value="1"/>
</dbReference>
<evidence type="ECO:0000256" key="4">
    <source>
        <dbReference type="ARBA" id="ARBA00022917"/>
    </source>
</evidence>
<dbReference type="CDD" id="cd00520">
    <property type="entry name" value="RRF"/>
    <property type="match status" value="1"/>
</dbReference>
<dbReference type="InterPro" id="IPR023584">
    <property type="entry name" value="Ribosome_recyc_fac_dom"/>
</dbReference>
<dbReference type="Proteomes" id="UP000196365">
    <property type="component" value="Unassembled WGS sequence"/>
</dbReference>
<dbReference type="GO" id="GO:0006415">
    <property type="term" value="P:translational termination"/>
    <property type="evidence" value="ECO:0007669"/>
    <property type="project" value="UniProtKB-UniRule"/>
</dbReference>
<dbReference type="Pfam" id="PF01765">
    <property type="entry name" value="RRF"/>
    <property type="match status" value="1"/>
</dbReference>
<keyword evidence="8" id="KW-1185">Reference proteome</keyword>
<evidence type="ECO:0000256" key="2">
    <source>
        <dbReference type="ARBA" id="ARBA00005912"/>
    </source>
</evidence>
<dbReference type="SUPFAM" id="SSF55194">
    <property type="entry name" value="Ribosome recycling factor, RRF"/>
    <property type="match status" value="1"/>
</dbReference>
<keyword evidence="4 5" id="KW-0648">Protein biosynthesis</keyword>
<feature type="domain" description="Ribosome recycling factor" evidence="6">
    <location>
        <begin position="20"/>
        <end position="183"/>
    </location>
</feature>
<dbReference type="NCBIfam" id="TIGR00496">
    <property type="entry name" value="frr"/>
    <property type="match status" value="1"/>
</dbReference>
<reference evidence="7 8" key="1">
    <citation type="submission" date="2017-02" db="EMBL/GenBank/DDBJ databases">
        <authorList>
            <person name="Peterson S.W."/>
        </authorList>
    </citation>
    <scope>NUCLEOTIDE SEQUENCE [LARGE SCALE GENOMIC DNA]</scope>
    <source>
        <strain evidence="7 8">DSM 15102</strain>
    </source>
</reference>
<evidence type="ECO:0000313" key="7">
    <source>
        <dbReference type="EMBL" id="SJZ34724.1"/>
    </source>
</evidence>
<protein>
    <recommendedName>
        <fullName evidence="5">Ribosome-recycling factor</fullName>
        <shortName evidence="5">RRF</shortName>
    </recommendedName>
    <alternativeName>
        <fullName evidence="5">Ribosome-releasing factor</fullName>
    </alternativeName>
</protein>
<evidence type="ECO:0000256" key="5">
    <source>
        <dbReference type="HAMAP-Rule" id="MF_00040"/>
    </source>
</evidence>
<name>A0A1T4JX80_9FIRM</name>
<dbReference type="GO" id="GO:0005737">
    <property type="term" value="C:cytoplasm"/>
    <property type="evidence" value="ECO:0007669"/>
    <property type="project" value="UniProtKB-SubCell"/>
</dbReference>
<dbReference type="RefSeq" id="WP_087677625.1">
    <property type="nucleotide sequence ID" value="NZ_FUWV01000001.1"/>
</dbReference>
<dbReference type="InterPro" id="IPR036191">
    <property type="entry name" value="RRF_sf"/>
</dbReference>
<dbReference type="AlphaFoldDB" id="A0A1T4JX80"/>
<comment type="similarity">
    <text evidence="2 5">Belongs to the RRF family.</text>
</comment>
<gene>
    <name evidence="5" type="primary">frr</name>
    <name evidence="7" type="ORF">SAMN02745973_00179</name>
</gene>
<sequence>MLNSIKIEAEKKMKKSILNLKNDFASIRTGRANPSLLDKITIEYYGTLTPLNQIANISAPEPRMLVIQPWDAKSLGDIEKAIVKSDLGLNPSNDGKIIRLIIPQLTEERRKELSKLAKKYGEEAKIAIRNIRRDSNDELKKQEKDGIITEDNLRQGQDEIQKLTDKYIKEIDILVEKKVNEIMEV</sequence>
<dbReference type="HAMAP" id="MF_00040">
    <property type="entry name" value="RRF"/>
    <property type="match status" value="1"/>
</dbReference>
<dbReference type="Gene3D" id="3.30.1360.40">
    <property type="match status" value="1"/>
</dbReference>
<evidence type="ECO:0000256" key="3">
    <source>
        <dbReference type="ARBA" id="ARBA00022490"/>
    </source>
</evidence>
<comment type="function">
    <text evidence="5">Responsible for the release of ribosomes from messenger RNA at the termination of protein biosynthesis. May increase the efficiency of translation by recycling ribosomes from one round of translation to another.</text>
</comment>